<dbReference type="InterPro" id="IPR016162">
    <property type="entry name" value="Ald_DH_N"/>
</dbReference>
<dbReference type="RefSeq" id="WP_141818826.1">
    <property type="nucleotide sequence ID" value="NZ_BAAAIL010000002.1"/>
</dbReference>
<evidence type="ECO:0000256" key="5">
    <source>
        <dbReference type="PIRSR" id="PIRSR036492-1"/>
    </source>
</evidence>
<dbReference type="GO" id="GO:0004029">
    <property type="term" value="F:aldehyde dehydrogenase (NAD+) activity"/>
    <property type="evidence" value="ECO:0007669"/>
    <property type="project" value="TreeGrafter"/>
</dbReference>
<name>A0A543KQK1_9MICO</name>
<feature type="active site" evidence="5">
    <location>
        <position position="265"/>
    </location>
</feature>
<dbReference type="FunFam" id="3.40.309.10:FF:000003">
    <property type="entry name" value="Aldehyde dehydrogenase"/>
    <property type="match status" value="1"/>
</dbReference>
<dbReference type="CDD" id="cd07087">
    <property type="entry name" value="ALDH_F3-13-14_CALDH-like"/>
    <property type="match status" value="1"/>
</dbReference>
<keyword evidence="3" id="KW-0520">NAD</keyword>
<dbReference type="FunFam" id="3.40.605.10:FF:000004">
    <property type="entry name" value="Aldehyde dehydrogenase"/>
    <property type="match status" value="1"/>
</dbReference>
<evidence type="ECO:0000313" key="8">
    <source>
        <dbReference type="Proteomes" id="UP000315133"/>
    </source>
</evidence>
<keyword evidence="8" id="KW-1185">Reference proteome</keyword>
<protein>
    <recommendedName>
        <fullName evidence="4">Aldehyde dehydrogenase</fullName>
    </recommendedName>
</protein>
<gene>
    <name evidence="7" type="ORF">FB476_2262</name>
</gene>
<evidence type="ECO:0000313" key="7">
    <source>
        <dbReference type="EMBL" id="TQM97352.1"/>
    </source>
</evidence>
<evidence type="ECO:0000259" key="6">
    <source>
        <dbReference type="Pfam" id="PF00171"/>
    </source>
</evidence>
<dbReference type="PIRSF" id="PIRSF036492">
    <property type="entry name" value="ALDH"/>
    <property type="match status" value="1"/>
</dbReference>
<dbReference type="GO" id="GO:0006081">
    <property type="term" value="P:aldehyde metabolic process"/>
    <property type="evidence" value="ECO:0007669"/>
    <property type="project" value="InterPro"/>
</dbReference>
<dbReference type="AlphaFoldDB" id="A0A543KQK1"/>
<accession>A0A543KQK1</accession>
<dbReference type="PROSITE" id="PS00070">
    <property type="entry name" value="ALDEHYDE_DEHYDR_CYS"/>
    <property type="match status" value="1"/>
</dbReference>
<organism evidence="7 8">
    <name type="scientific">Ornithinimicrobium humiphilum</name>
    <dbReference type="NCBI Taxonomy" id="125288"/>
    <lineage>
        <taxon>Bacteria</taxon>
        <taxon>Bacillati</taxon>
        <taxon>Actinomycetota</taxon>
        <taxon>Actinomycetes</taxon>
        <taxon>Micrococcales</taxon>
        <taxon>Ornithinimicrobiaceae</taxon>
        <taxon>Ornithinimicrobium</taxon>
    </lineage>
</organism>
<feature type="domain" description="Aldehyde dehydrogenase" evidence="6">
    <location>
        <begin position="44"/>
        <end position="451"/>
    </location>
</feature>
<dbReference type="Gene3D" id="3.40.605.10">
    <property type="entry name" value="Aldehyde Dehydrogenase, Chain A, domain 1"/>
    <property type="match status" value="1"/>
</dbReference>
<feature type="active site" evidence="5">
    <location>
        <position position="231"/>
    </location>
</feature>
<dbReference type="PANTHER" id="PTHR43570:SF16">
    <property type="entry name" value="ALDEHYDE DEHYDROGENASE TYPE III, ISOFORM Q"/>
    <property type="match status" value="1"/>
</dbReference>
<reference evidence="7 8" key="1">
    <citation type="submission" date="2019-06" db="EMBL/GenBank/DDBJ databases">
        <title>Sequencing the genomes of 1000 actinobacteria strains.</title>
        <authorList>
            <person name="Klenk H.-P."/>
        </authorList>
    </citation>
    <scope>NUCLEOTIDE SEQUENCE [LARGE SCALE GENOMIC DNA]</scope>
    <source>
        <strain evidence="7 8">DSM 12362</strain>
    </source>
</reference>
<evidence type="ECO:0000256" key="4">
    <source>
        <dbReference type="PIRNR" id="PIRNR036492"/>
    </source>
</evidence>
<dbReference type="InterPro" id="IPR016160">
    <property type="entry name" value="Ald_DH_CS_CYS"/>
</dbReference>
<proteinExistence type="inferred from homology"/>
<dbReference type="InterPro" id="IPR012394">
    <property type="entry name" value="Aldehyde_DH_NAD(P)"/>
</dbReference>
<comment type="similarity">
    <text evidence="1 4">Belongs to the aldehyde dehydrogenase family.</text>
</comment>
<dbReference type="OrthoDB" id="6882680at2"/>
<dbReference type="InterPro" id="IPR016161">
    <property type="entry name" value="Ald_DH/histidinol_DH"/>
</dbReference>
<dbReference type="InterPro" id="IPR015590">
    <property type="entry name" value="Aldehyde_DH_dom"/>
</dbReference>
<dbReference type="SUPFAM" id="SSF53720">
    <property type="entry name" value="ALDH-like"/>
    <property type="match status" value="1"/>
</dbReference>
<dbReference type="InterPro" id="IPR016163">
    <property type="entry name" value="Ald_DH_C"/>
</dbReference>
<dbReference type="Gene3D" id="3.40.309.10">
    <property type="entry name" value="Aldehyde Dehydrogenase, Chain A, domain 2"/>
    <property type="match status" value="1"/>
</dbReference>
<sequence length="500" mass="53208">MTSTSPAPALAPTAHEADATDQIDLGLDLDLLRRTARDGTTYDLAWRRAQLAALRDLVVEHEDEITEAITADVGKPALEVRLTETSAVVQEIDHLLAHLEEWTAPRTVPVPAVMRPATAEVQLQPKGVVLVIAPWNYPLQLLLSPLAGALAAGNTAVLKPSETVPRVAALVERLVPQHLGREVVQVVTGGVPETTALLAERFDHIVFTGSTRVGRIVMRAAAEHLTPVTLELGGRSPAFVDGTMDLQVVARRLAWGKFTNAGQTCIAPDHVLVTPEAREPLVEALRAAVEEFFGPDPQRSGDLGRVVDAGQHARLVGLLDGHGGQVVIGGQHDAADRFFVAPTVIVDPAPDSAVLGEEIFGPILPLVTVADVEEATALVRAGEHPLALYVFSDDPAVRAAFTTGTTSGGMTIGAPLLHIAAPGLPFGGVGSSGMGAYHGRASIEELSHHRSVLTKPATPDTLRVVYPPHPAWKQSAIRRVLMPLRRPDVLAPVRRILRRG</sequence>
<dbReference type="Pfam" id="PF00171">
    <property type="entry name" value="Aldedh"/>
    <property type="match status" value="1"/>
</dbReference>
<dbReference type="PANTHER" id="PTHR43570">
    <property type="entry name" value="ALDEHYDE DEHYDROGENASE"/>
    <property type="match status" value="1"/>
</dbReference>
<evidence type="ECO:0000256" key="3">
    <source>
        <dbReference type="ARBA" id="ARBA00023027"/>
    </source>
</evidence>
<evidence type="ECO:0000256" key="2">
    <source>
        <dbReference type="ARBA" id="ARBA00023002"/>
    </source>
</evidence>
<dbReference type="GO" id="GO:0005737">
    <property type="term" value="C:cytoplasm"/>
    <property type="evidence" value="ECO:0007669"/>
    <property type="project" value="TreeGrafter"/>
</dbReference>
<keyword evidence="2 4" id="KW-0560">Oxidoreductase</keyword>
<comment type="caution">
    <text evidence="7">The sequence shown here is derived from an EMBL/GenBank/DDBJ whole genome shotgun (WGS) entry which is preliminary data.</text>
</comment>
<evidence type="ECO:0000256" key="1">
    <source>
        <dbReference type="ARBA" id="ARBA00009986"/>
    </source>
</evidence>
<dbReference type="Proteomes" id="UP000315133">
    <property type="component" value="Unassembled WGS sequence"/>
</dbReference>
<dbReference type="EMBL" id="VFPU01000001">
    <property type="protein sequence ID" value="TQM97352.1"/>
    <property type="molecule type" value="Genomic_DNA"/>
</dbReference>